<dbReference type="SUPFAM" id="SSF51735">
    <property type="entry name" value="NAD(P)-binding Rossmann-fold domains"/>
    <property type="match status" value="1"/>
</dbReference>
<sequence>MTVLITGARGRVGRAALDRLHAAGLPVRAASAEPAELAVPAGVATAELVLDRPETFPAALDGVQQVFLYPKPEGIGAFTEAARTAGVEHVVLMSSASVNAPDAETHPLAAHHLHVEQALTASGLPCTFLRPDAFASNALGWAHPISQGLPVQLAYPDAHIAPIHPDDIADIAVEAFTGAAFRGLAVTLTGARSLTFREQLGILAEVLGREVAVETVTRAEAEQQMARFMPPVVVGSLLDFWAAACAGPATIADTTETLLGTPARSFRQWAVENAAAFALSKE</sequence>
<dbReference type="EMBL" id="BMUB01000015">
    <property type="protein sequence ID" value="GGU93496.1"/>
    <property type="molecule type" value="Genomic_DNA"/>
</dbReference>
<dbReference type="Pfam" id="PF13460">
    <property type="entry name" value="NAD_binding_10"/>
    <property type="match status" value="1"/>
</dbReference>
<dbReference type="InterPro" id="IPR051604">
    <property type="entry name" value="Ergot_Alk_Oxidoreductase"/>
</dbReference>
<organism evidence="3 4">
    <name type="scientific">Kitasatospora aureofaciens</name>
    <name type="common">Streptomyces aureofaciens</name>
    <dbReference type="NCBI Taxonomy" id="1894"/>
    <lineage>
        <taxon>Bacteria</taxon>
        <taxon>Bacillati</taxon>
        <taxon>Actinomycetota</taxon>
        <taxon>Actinomycetes</taxon>
        <taxon>Kitasatosporales</taxon>
        <taxon>Streptomycetaceae</taxon>
        <taxon>Kitasatospora</taxon>
    </lineage>
</organism>
<proteinExistence type="predicted"/>
<reference evidence="3 4" key="2">
    <citation type="submission" date="2014-07" db="EMBL/GenBank/DDBJ databases">
        <authorList>
            <person name="Zhang J.E."/>
            <person name="Yang H."/>
            <person name="Guo J."/>
            <person name="Deng Z."/>
            <person name="Luo H."/>
            <person name="Luo M."/>
            <person name="Zhao B."/>
        </authorList>
    </citation>
    <scope>NUCLEOTIDE SEQUENCE [LARGE SCALE GENOMIC DNA]</scope>
    <source>
        <strain evidence="3">ATCC 10762</strain>
        <strain evidence="4">ATCC 10762 / DSM 40127 / CCM 3239 / JCM 4008 / LMG 5968 / NBRC 12843 / NCIMB 8234 / A-377</strain>
    </source>
</reference>
<dbReference type="Gene3D" id="3.40.50.720">
    <property type="entry name" value="NAD(P)-binding Rossmann-like Domain"/>
    <property type="match status" value="1"/>
</dbReference>
<dbReference type="PANTHER" id="PTHR43162:SF1">
    <property type="entry name" value="PRESTALK A DIFFERENTIATION PROTEIN A"/>
    <property type="match status" value="1"/>
</dbReference>
<reference evidence="2" key="5">
    <citation type="submission" date="2020-09" db="EMBL/GenBank/DDBJ databases">
        <authorList>
            <person name="Sun Q."/>
            <person name="Ohkuma M."/>
        </authorList>
    </citation>
    <scope>NUCLEOTIDE SEQUENCE</scope>
    <source>
        <strain evidence="2">JCM 4434</strain>
    </source>
</reference>
<reference evidence="3" key="3">
    <citation type="submission" date="2016-08" db="EMBL/GenBank/DDBJ databases">
        <title>Sequencing, Assembly and Comparative Genomics of S. aureofaciens ATCC 10762.</title>
        <authorList>
            <person name="Gradnigo J.S."/>
            <person name="Johnson N."/>
            <person name="Somerville G.A."/>
        </authorList>
    </citation>
    <scope>NUCLEOTIDE SEQUENCE [LARGE SCALE GENOMIC DNA]</scope>
    <source>
        <strain evidence="3">ATCC 10762</strain>
    </source>
</reference>
<dbReference type="InterPro" id="IPR016040">
    <property type="entry name" value="NAD(P)-bd_dom"/>
</dbReference>
<evidence type="ECO:0000313" key="3">
    <source>
        <dbReference type="EMBL" id="OEV37209.1"/>
    </source>
</evidence>
<dbReference type="Proteomes" id="UP000610124">
    <property type="component" value="Unassembled WGS sequence"/>
</dbReference>
<dbReference type="EMBL" id="JPRF03000021">
    <property type="protein sequence ID" value="OEV37209.1"/>
    <property type="molecule type" value="Genomic_DNA"/>
</dbReference>
<dbReference type="InterPro" id="IPR036291">
    <property type="entry name" value="NAD(P)-bd_dom_sf"/>
</dbReference>
<evidence type="ECO:0000259" key="1">
    <source>
        <dbReference type="Pfam" id="PF13460"/>
    </source>
</evidence>
<evidence type="ECO:0000313" key="4">
    <source>
        <dbReference type="Proteomes" id="UP000037395"/>
    </source>
</evidence>
<dbReference type="RefSeq" id="WP_030556537.1">
    <property type="nucleotide sequence ID" value="NZ_BMUB01000015.1"/>
</dbReference>
<dbReference type="OrthoDB" id="116343at2"/>
<name>A0A1E7N951_KITAU</name>
<reference evidence="2" key="1">
    <citation type="journal article" date="2014" name="Int. J. Syst. Evol. Microbiol.">
        <title>Complete genome sequence of Corynebacterium casei LMG S-19264T (=DSM 44701T), isolated from a smear-ripened cheese.</title>
        <authorList>
            <consortium name="US DOE Joint Genome Institute (JGI-PGF)"/>
            <person name="Walter F."/>
            <person name="Albersmeier A."/>
            <person name="Kalinowski J."/>
            <person name="Ruckert C."/>
        </authorList>
    </citation>
    <scope>NUCLEOTIDE SEQUENCE</scope>
    <source>
        <strain evidence="2">JCM 4434</strain>
    </source>
</reference>
<protein>
    <submittedName>
        <fullName evidence="2">Nucleotide-diphosphate-sugar epimerase</fullName>
    </submittedName>
</protein>
<accession>A0A8H9HXZ0</accession>
<gene>
    <name evidence="2" type="ORF">GCM10010502_53680</name>
    <name evidence="3" type="ORF">HS99_0005225</name>
</gene>
<comment type="caution">
    <text evidence="3">The sequence shown here is derived from an EMBL/GenBank/DDBJ whole genome shotgun (WGS) entry which is preliminary data.</text>
</comment>
<dbReference type="AlphaFoldDB" id="A0A1E7N951"/>
<dbReference type="Proteomes" id="UP000037395">
    <property type="component" value="Unassembled WGS sequence"/>
</dbReference>
<dbReference type="GeneID" id="97488352"/>
<feature type="domain" description="NAD(P)-binding" evidence="1">
    <location>
        <begin position="7"/>
        <end position="175"/>
    </location>
</feature>
<evidence type="ECO:0000313" key="2">
    <source>
        <dbReference type="EMBL" id="GGU93496.1"/>
    </source>
</evidence>
<accession>A0A1E7N951</accession>
<reference evidence="4" key="4">
    <citation type="submission" date="2016-08" db="EMBL/GenBank/DDBJ databases">
        <title>Sequencing, assembly and comparative genomics of S. aureofaciens ATCC 10762.</title>
        <authorList>
            <person name="Gradnigo J.S."/>
            <person name="Johnson N."/>
            <person name="Somerville G.A."/>
        </authorList>
    </citation>
    <scope>NUCLEOTIDE SEQUENCE [LARGE SCALE GENOMIC DNA]</scope>
    <source>
        <strain evidence="4">ATCC 10762 / DSM 40127 / CCM 3239 / JCM 4008 / LMG 5968 / NBRC 12843 / NCIMB 8234 / A-377</strain>
    </source>
</reference>
<keyword evidence="4" id="KW-1185">Reference proteome</keyword>
<dbReference type="PANTHER" id="PTHR43162">
    <property type="match status" value="1"/>
</dbReference>